<comment type="caution">
    <text evidence="1">The sequence shown here is derived from an EMBL/GenBank/DDBJ whole genome shotgun (WGS) entry which is preliminary data.</text>
</comment>
<accession>A0A0F9W2S2</accession>
<evidence type="ECO:0000313" key="1">
    <source>
        <dbReference type="EMBL" id="KKN79956.1"/>
    </source>
</evidence>
<dbReference type="AlphaFoldDB" id="A0A0F9W2S2"/>
<name>A0A0F9W2S2_9ZZZZ</name>
<dbReference type="EMBL" id="LAZR01000239">
    <property type="protein sequence ID" value="KKN79956.1"/>
    <property type="molecule type" value="Genomic_DNA"/>
</dbReference>
<reference evidence="1" key="1">
    <citation type="journal article" date="2015" name="Nature">
        <title>Complex archaea that bridge the gap between prokaryotes and eukaryotes.</title>
        <authorList>
            <person name="Spang A."/>
            <person name="Saw J.H."/>
            <person name="Jorgensen S.L."/>
            <person name="Zaremba-Niedzwiedzka K."/>
            <person name="Martijn J."/>
            <person name="Lind A.E."/>
            <person name="van Eijk R."/>
            <person name="Schleper C."/>
            <person name="Guy L."/>
            <person name="Ettema T.J."/>
        </authorList>
    </citation>
    <scope>NUCLEOTIDE SEQUENCE</scope>
</reference>
<protein>
    <submittedName>
        <fullName evidence="1">Uncharacterized protein</fullName>
    </submittedName>
</protein>
<sequence length="82" mass="8837">MSFSHQAFVPDRVLVDSEGTALSPAMAMELGVVPHIILVRRDGWTLGAPEHLAKAAEALWSDEWIGDHALDSTRAAASRGRS</sequence>
<gene>
    <name evidence="1" type="ORF">LCGC14_0334640</name>
</gene>
<organism evidence="1">
    <name type="scientific">marine sediment metagenome</name>
    <dbReference type="NCBI Taxonomy" id="412755"/>
    <lineage>
        <taxon>unclassified sequences</taxon>
        <taxon>metagenomes</taxon>
        <taxon>ecological metagenomes</taxon>
    </lineage>
</organism>
<proteinExistence type="predicted"/>